<accession>A0ABM7UJZ1</accession>
<dbReference type="EMBL" id="AP025028">
    <property type="protein sequence ID" value="BDA79203.1"/>
    <property type="molecule type" value="Genomic_DNA"/>
</dbReference>
<dbReference type="InterPro" id="IPR013785">
    <property type="entry name" value="Aldolase_TIM"/>
</dbReference>
<dbReference type="CDD" id="cd11615">
    <property type="entry name" value="SAF_NeuB_like"/>
    <property type="match status" value="1"/>
</dbReference>
<dbReference type="Gene3D" id="3.90.1210.10">
    <property type="entry name" value="Antifreeze-like/N-acetylneuraminic acid synthase C-terminal domain"/>
    <property type="match status" value="1"/>
</dbReference>
<reference evidence="2 3" key="1">
    <citation type="submission" date="2021-08" db="EMBL/GenBank/DDBJ databases">
        <title>Complete genome sequence of Leptospira kobayashii strain E30.</title>
        <authorList>
            <person name="Nakao R."/>
            <person name="Nakamura S."/>
            <person name="Masuzawa T."/>
            <person name="Koizumi N."/>
        </authorList>
    </citation>
    <scope>NUCLEOTIDE SEQUENCE [LARGE SCALE GENOMIC DNA]</scope>
    <source>
        <strain evidence="2 3">E30</strain>
    </source>
</reference>
<dbReference type="InterPro" id="IPR051690">
    <property type="entry name" value="PseI-like"/>
</dbReference>
<dbReference type="InterPro" id="IPR036732">
    <property type="entry name" value="AFP_Neu5c_C_sf"/>
</dbReference>
<dbReference type="InterPro" id="IPR006190">
    <property type="entry name" value="SAF_AFP_Neu5Ac"/>
</dbReference>
<dbReference type="Gene3D" id="3.20.20.70">
    <property type="entry name" value="Aldolase class I"/>
    <property type="match status" value="1"/>
</dbReference>
<evidence type="ECO:0000313" key="3">
    <source>
        <dbReference type="Proteomes" id="UP000245263"/>
    </source>
</evidence>
<dbReference type="RefSeq" id="WP_109019379.1">
    <property type="nucleotide sequence ID" value="NZ_AP025028.1"/>
</dbReference>
<dbReference type="InterPro" id="IPR013132">
    <property type="entry name" value="PseI/NeuA/B-like_N"/>
</dbReference>
<evidence type="ECO:0000259" key="1">
    <source>
        <dbReference type="PROSITE" id="PS50844"/>
    </source>
</evidence>
<feature type="domain" description="AFP-like" evidence="1">
    <location>
        <begin position="296"/>
        <end position="350"/>
    </location>
</feature>
<dbReference type="PANTHER" id="PTHR42966">
    <property type="entry name" value="N-ACETYLNEURAMINATE SYNTHASE"/>
    <property type="match status" value="1"/>
</dbReference>
<proteinExistence type="predicted"/>
<organism evidence="2 3">
    <name type="scientific">Leptospira kobayashii</name>
    <dbReference type="NCBI Taxonomy" id="1917830"/>
    <lineage>
        <taxon>Bacteria</taxon>
        <taxon>Pseudomonadati</taxon>
        <taxon>Spirochaetota</taxon>
        <taxon>Spirochaetia</taxon>
        <taxon>Leptospirales</taxon>
        <taxon>Leptospiraceae</taxon>
        <taxon>Leptospira</taxon>
    </lineage>
</organism>
<dbReference type="InterPro" id="IPR013974">
    <property type="entry name" value="SAF"/>
</dbReference>
<dbReference type="Proteomes" id="UP000245263">
    <property type="component" value="Chromosome 1"/>
</dbReference>
<evidence type="ECO:0000313" key="2">
    <source>
        <dbReference type="EMBL" id="BDA79203.1"/>
    </source>
</evidence>
<dbReference type="SUPFAM" id="SSF51269">
    <property type="entry name" value="AFP III-like domain"/>
    <property type="match status" value="1"/>
</dbReference>
<dbReference type="PANTHER" id="PTHR42966:SF1">
    <property type="entry name" value="SIALIC ACID SYNTHASE"/>
    <property type="match status" value="1"/>
</dbReference>
<dbReference type="SUPFAM" id="SSF51569">
    <property type="entry name" value="Aldolase"/>
    <property type="match status" value="1"/>
</dbReference>
<protein>
    <submittedName>
        <fullName evidence="2">N-acetylneuraminate synthase</fullName>
    </submittedName>
</protein>
<dbReference type="InterPro" id="IPR057736">
    <property type="entry name" value="SAF_PseI/NeuA/NeuB"/>
</dbReference>
<name>A0ABM7UJZ1_9LEPT</name>
<dbReference type="Pfam" id="PF08666">
    <property type="entry name" value="SAF"/>
    <property type="match status" value="1"/>
</dbReference>
<gene>
    <name evidence="2" type="ORF">LPTSP3_g21330</name>
</gene>
<keyword evidence="3" id="KW-1185">Reference proteome</keyword>
<sequence>MNHTKIKIRNQEISRYSQPYIVAEVGINHNGNLENAFKMIEVAKDAGVDAVKFQTFKAEEFVSDKTQMFTYYSQGKEVTESMLEMFLRYQFTPDEWQKIYDKCKATDITFLSTPQNLGDLELLLKLGIEAIKVGSDDFVNIPLLQDYAKKGLPLILSLGMSNLGEVYHTLESVNAFDGFPVILLLCTSLYPTQPEDVNLKKLDTLRGAFPGLILGFSDHTQGPLASSLAVAKGAVFFEKHFTLDHNMVGPDHWFSENPEGLKVWVDNIRTAYKMLGTPIVRPTEGELFNRKEFRRYIVASKEIQAGEILSEQNLTLRRVAGGAGLPASFWQHLQNAKASKKFNKGEAITL</sequence>
<dbReference type="Pfam" id="PF03102">
    <property type="entry name" value="NeuB"/>
    <property type="match status" value="1"/>
</dbReference>
<dbReference type="PROSITE" id="PS50844">
    <property type="entry name" value="AFP_LIKE"/>
    <property type="match status" value="1"/>
</dbReference>